<evidence type="ECO:0000256" key="1">
    <source>
        <dbReference type="ARBA" id="ARBA00005085"/>
    </source>
</evidence>
<sequence>MNPGSDVRAIFADPAENLAFDEALLRVAQAAPAVWLWRNPACVVVGRGQKLAREVRLEACARDGIPVLRRASGGGTVFHDPGNLNVTLVLPDAGQRPLEAIGAVMRTAVEGLGLPARIGERGLFVGEAKLCGFAVFRTKTGLLAHSTLLVDTDAARVGAYLTGPPPDPRPLDSHRSPVASLAEHGLRPGLATVEAAVRDAASAVLGPLVPRPPAQSEVDKQRKLLRTRYRYERWHSDGAQRTDALLG</sequence>
<evidence type="ECO:0000313" key="4">
    <source>
        <dbReference type="Proteomes" id="UP001597419"/>
    </source>
</evidence>
<organism evidence="3 4">
    <name type="scientific">Amycolatopsis samaneae</name>
    <dbReference type="NCBI Taxonomy" id="664691"/>
    <lineage>
        <taxon>Bacteria</taxon>
        <taxon>Bacillati</taxon>
        <taxon>Actinomycetota</taxon>
        <taxon>Actinomycetes</taxon>
        <taxon>Pseudonocardiales</taxon>
        <taxon>Pseudonocardiaceae</taxon>
        <taxon>Amycolatopsis</taxon>
    </lineage>
</organism>
<dbReference type="SUPFAM" id="SSF55681">
    <property type="entry name" value="Class II aaRS and biotin synthetases"/>
    <property type="match status" value="1"/>
</dbReference>
<dbReference type="CDD" id="cd16443">
    <property type="entry name" value="LplA"/>
    <property type="match status" value="1"/>
</dbReference>
<dbReference type="Gene3D" id="3.30.930.10">
    <property type="entry name" value="Bira Bifunctional Protein, Domain 2"/>
    <property type="match status" value="1"/>
</dbReference>
<dbReference type="EMBL" id="JBHUKU010000002">
    <property type="protein sequence ID" value="MFD2457898.1"/>
    <property type="molecule type" value="Genomic_DNA"/>
</dbReference>
<reference evidence="4" key="1">
    <citation type="journal article" date="2019" name="Int. J. Syst. Evol. Microbiol.">
        <title>The Global Catalogue of Microorganisms (GCM) 10K type strain sequencing project: providing services to taxonomists for standard genome sequencing and annotation.</title>
        <authorList>
            <consortium name="The Broad Institute Genomics Platform"/>
            <consortium name="The Broad Institute Genome Sequencing Center for Infectious Disease"/>
            <person name="Wu L."/>
            <person name="Ma J."/>
        </authorList>
    </citation>
    <scope>NUCLEOTIDE SEQUENCE [LARGE SCALE GENOMIC DNA]</scope>
    <source>
        <strain evidence="4">CGMCC 4.7643</strain>
    </source>
</reference>
<dbReference type="PANTHER" id="PTHR12561:SF3">
    <property type="entry name" value="LIPOYLTRANSFERASE 1, MITOCHONDRIAL"/>
    <property type="match status" value="1"/>
</dbReference>
<dbReference type="InterPro" id="IPR004143">
    <property type="entry name" value="BPL_LPL_catalytic"/>
</dbReference>
<comment type="caution">
    <text evidence="3">The sequence shown here is derived from an EMBL/GenBank/DDBJ whole genome shotgun (WGS) entry which is preliminary data.</text>
</comment>
<keyword evidence="4" id="KW-1185">Reference proteome</keyword>
<evidence type="ECO:0000259" key="2">
    <source>
        <dbReference type="PROSITE" id="PS51733"/>
    </source>
</evidence>
<dbReference type="PROSITE" id="PS51733">
    <property type="entry name" value="BPL_LPL_CATALYTIC"/>
    <property type="match status" value="1"/>
</dbReference>
<name>A0ABW5GAK9_9PSEU</name>
<evidence type="ECO:0000313" key="3">
    <source>
        <dbReference type="EMBL" id="MFD2457898.1"/>
    </source>
</evidence>
<comment type="pathway">
    <text evidence="1">Protein modification; protein lipoylation via exogenous pathway; protein N(6)-(lipoyl)lysine from lipoate: step 2/2.</text>
</comment>
<keyword evidence="3" id="KW-0436">Ligase</keyword>
<dbReference type="RefSeq" id="WP_345389720.1">
    <property type="nucleotide sequence ID" value="NZ_BAABHG010000003.1"/>
</dbReference>
<feature type="domain" description="BPL/LPL catalytic" evidence="2">
    <location>
        <begin position="28"/>
        <end position="209"/>
    </location>
</feature>
<proteinExistence type="predicted"/>
<protein>
    <submittedName>
        <fullName evidence="3">Lipoate--protein ligase family protein</fullName>
    </submittedName>
</protein>
<gene>
    <name evidence="3" type="ORF">ACFSYJ_04775</name>
</gene>
<dbReference type="PANTHER" id="PTHR12561">
    <property type="entry name" value="LIPOATE-PROTEIN LIGASE"/>
    <property type="match status" value="1"/>
</dbReference>
<dbReference type="Pfam" id="PF21948">
    <property type="entry name" value="LplA-B_cat"/>
    <property type="match status" value="1"/>
</dbReference>
<dbReference type="InterPro" id="IPR045864">
    <property type="entry name" value="aa-tRNA-synth_II/BPL/LPL"/>
</dbReference>
<accession>A0ABW5GAK9</accession>
<dbReference type="Proteomes" id="UP001597419">
    <property type="component" value="Unassembled WGS sequence"/>
</dbReference>
<dbReference type="InterPro" id="IPR004562">
    <property type="entry name" value="LipoylTrfase_LipoateP_Ligase"/>
</dbReference>
<dbReference type="GO" id="GO:0016874">
    <property type="term" value="F:ligase activity"/>
    <property type="evidence" value="ECO:0007669"/>
    <property type="project" value="UniProtKB-KW"/>
</dbReference>